<reference evidence="3 4" key="1">
    <citation type="journal article" date="2009" name="Stand. Genomic Sci.">
        <title>Complete genome sequence of Eggerthella lenta type strain (IPP VPI 0255).</title>
        <authorList>
            <person name="Saunders E."/>
            <person name="Pukall R."/>
            <person name="Abt B."/>
            <person name="Lapidus A."/>
            <person name="Glavina Del Rio T."/>
            <person name="Copeland A."/>
            <person name="Tice H."/>
            <person name="Cheng J.F."/>
            <person name="Lucas S."/>
            <person name="Chen F."/>
            <person name="Nolan M."/>
            <person name="Bruce D."/>
            <person name="Goodwin L."/>
            <person name="Pitluck S."/>
            <person name="Ivanova N."/>
            <person name="Mavromatis K."/>
            <person name="Ovchinnikova G."/>
            <person name="Pati A."/>
            <person name="Chen A."/>
            <person name="Palaniappan K."/>
            <person name="Land M."/>
            <person name="Hauser L."/>
            <person name="Chang Y.J."/>
            <person name="Jeffries C.D."/>
            <person name="Chain P."/>
            <person name="Meincke L."/>
            <person name="Sims D."/>
            <person name="Brettin T."/>
            <person name="Detter J.C."/>
            <person name="Goker M."/>
            <person name="Bristow J."/>
            <person name="Eisen J.A."/>
            <person name="Markowitz V."/>
            <person name="Hugenholtz P."/>
            <person name="Kyrpides N.C."/>
            <person name="Klenk H.P."/>
            <person name="Han C."/>
        </authorList>
    </citation>
    <scope>NUCLEOTIDE SEQUENCE [LARGE SCALE GENOMIC DNA]</scope>
    <source>
        <strain evidence="4">ATCC 25559 / DSM 2243 / CCUG 17323 / JCM 9979 / KCTC 3265 / NCTC 11813 / VPI 0255 / 1899 B</strain>
    </source>
</reference>
<proteinExistence type="predicted"/>
<evidence type="ECO:0000256" key="1">
    <source>
        <dbReference type="SAM" id="MobiDB-lite"/>
    </source>
</evidence>
<feature type="region of interest" description="Disordered" evidence="1">
    <location>
        <begin position="31"/>
        <end position="50"/>
    </location>
</feature>
<dbReference type="PaxDb" id="479437-Elen_1194"/>
<organism evidence="3 4">
    <name type="scientific">Eggerthella lenta (strain ATCC 25559 / DSM 2243 / CCUG 17323 / JCM 9979 / KCTC 3265 / NCTC 11813 / VPI 0255 / 1899 B)</name>
    <name type="common">Eubacterium lentum</name>
    <dbReference type="NCBI Taxonomy" id="479437"/>
    <lineage>
        <taxon>Bacteria</taxon>
        <taxon>Bacillati</taxon>
        <taxon>Actinomycetota</taxon>
        <taxon>Coriobacteriia</taxon>
        <taxon>Eggerthellales</taxon>
        <taxon>Eggerthellaceae</taxon>
        <taxon>Eggerthella</taxon>
    </lineage>
</organism>
<dbReference type="STRING" id="479437.Elen_1194"/>
<evidence type="ECO:0008006" key="5">
    <source>
        <dbReference type="Google" id="ProtNLM"/>
    </source>
</evidence>
<name>C8WGC3_EGGLE</name>
<keyword evidence="2" id="KW-0732">Signal</keyword>
<dbReference type="HOGENOM" id="CLU_1376274_0_0_11"/>
<dbReference type="BioCyc" id="ELEN479437:G1GFY-1196-MONOMER"/>
<evidence type="ECO:0000313" key="4">
    <source>
        <dbReference type="Proteomes" id="UP000001377"/>
    </source>
</evidence>
<dbReference type="EMBL" id="CP001726">
    <property type="protein sequence ID" value="ACV55164.1"/>
    <property type="molecule type" value="Genomic_DNA"/>
</dbReference>
<feature type="chain" id="PRO_5002993478" description="Bacterial Ig-like domain-containing protein" evidence="2">
    <location>
        <begin position="31"/>
        <end position="198"/>
    </location>
</feature>
<protein>
    <recommendedName>
        <fullName evidence="5">Bacterial Ig-like domain-containing protein</fullName>
    </recommendedName>
</protein>
<dbReference type="Proteomes" id="UP000001377">
    <property type="component" value="Chromosome"/>
</dbReference>
<accession>C8WGC3</accession>
<feature type="signal peptide" evidence="2">
    <location>
        <begin position="1"/>
        <end position="30"/>
    </location>
</feature>
<dbReference type="AlphaFoldDB" id="C8WGC3"/>
<evidence type="ECO:0000313" key="3">
    <source>
        <dbReference type="EMBL" id="ACV55164.1"/>
    </source>
</evidence>
<dbReference type="KEGG" id="ele:Elen_1194"/>
<keyword evidence="4" id="KW-1185">Reference proteome</keyword>
<dbReference type="RefSeq" id="WP_015760454.1">
    <property type="nucleotide sequence ID" value="NC_013204.1"/>
</dbReference>
<evidence type="ECO:0000256" key="2">
    <source>
        <dbReference type="SAM" id="SignalP"/>
    </source>
</evidence>
<gene>
    <name evidence="3" type="ordered locus">Elen_1194</name>
</gene>
<sequence precursor="true">MEKASIGRRLATAALCTCLVAMGIPAAALAQGDPSTGADAPATNDPAEGVSATEAGALAADGLAAGQGEASRSDPVLLASFEDPDPASYDVAAGEDLPNLPGSLLARDDAGGQVAVEGVSWECADADPVAPGTHVFAAVLPAGYEVAPSARLPQVTVNVAAPQAPAPELVAAAPRGGLFRCARERGVGGAPCHLRRRR</sequence>